<dbReference type="Pfam" id="PF13193">
    <property type="entry name" value="AMP-binding_C"/>
    <property type="match status" value="1"/>
</dbReference>
<reference evidence="5 6" key="1">
    <citation type="journal article" date="2021" name="Nat. Plants">
        <title>The Taxus genome provides insights into paclitaxel biosynthesis.</title>
        <authorList>
            <person name="Xiong X."/>
            <person name="Gou J."/>
            <person name="Liao Q."/>
            <person name="Li Y."/>
            <person name="Zhou Q."/>
            <person name="Bi G."/>
            <person name="Li C."/>
            <person name="Du R."/>
            <person name="Wang X."/>
            <person name="Sun T."/>
            <person name="Guo L."/>
            <person name="Liang H."/>
            <person name="Lu P."/>
            <person name="Wu Y."/>
            <person name="Zhang Z."/>
            <person name="Ro D.K."/>
            <person name="Shang Y."/>
            <person name="Huang S."/>
            <person name="Yan J."/>
        </authorList>
    </citation>
    <scope>NUCLEOTIDE SEQUENCE [LARGE SCALE GENOMIC DNA]</scope>
    <source>
        <strain evidence="5">Ta-2019</strain>
    </source>
</reference>
<dbReference type="NCBIfam" id="NF006020">
    <property type="entry name" value="PRK08162.1"/>
    <property type="match status" value="1"/>
</dbReference>
<evidence type="ECO:0000313" key="5">
    <source>
        <dbReference type="EMBL" id="KAH9304565.1"/>
    </source>
</evidence>
<feature type="domain" description="AMP-dependent synthetase/ligase" evidence="3">
    <location>
        <begin position="21"/>
        <end position="399"/>
    </location>
</feature>
<dbReference type="InterPro" id="IPR020845">
    <property type="entry name" value="AMP-binding_CS"/>
</dbReference>
<keyword evidence="2" id="KW-0436">Ligase</keyword>
<sequence length="545" mass="60073">MEKFKQCAANFPALTPIGFIDRAATVYGDCISIVYNSTRFTWSHTFKRCRKLASALCSQNISRGDVVSVVAPNVPAMYEMHFAVPMAGAVLNNINIRLDARTMAEQFSHCEPKFLFVDYQFIPLVTEALSRIRHKPNLVVIEETIDRNKATSEAAPTYEGMIKGGDPEFQIRWPEDEWQAAVLNYTSGTTSAPKGVVHCHRGLYAMAVDNLLMWGMTRAPVFLWTLPMFHGNGWCFPWSIAAAGGTNICLRKFDAKKIFDAITQHKVTHLCGAPVVLSMMANAHPSERKPLPGRVEILTGGAPPPAAIFRKMEEMGFSVTHGYGLTETAGMVVSSAWKSEWDELPAEERARLNARQGVRNLSLAEVDVKDPATMAGVARDGLQMGEVMVRGASVMKGYLHNQELTARAMDGGWLRTGDLGVLHPDGYLEIKDRSKGVIISGGVNISSVEVESVLYSHPLIVEAAVVARPDPFWGETPCAFVSINNNCSEVLSEVKVISFCRERMAHFMAPKTVIFMQELPKTSTGKVQKFVLREIAKTLAEDSSN</sequence>
<gene>
    <name evidence="5" type="ORF">KI387_008969</name>
</gene>
<dbReference type="CDD" id="cd12118">
    <property type="entry name" value="ttLC_FACS_AEE21_like"/>
    <property type="match status" value="1"/>
</dbReference>
<dbReference type="Proteomes" id="UP000824469">
    <property type="component" value="Unassembled WGS sequence"/>
</dbReference>
<evidence type="ECO:0000259" key="3">
    <source>
        <dbReference type="Pfam" id="PF00501"/>
    </source>
</evidence>
<evidence type="ECO:0000313" key="6">
    <source>
        <dbReference type="Proteomes" id="UP000824469"/>
    </source>
</evidence>
<dbReference type="PANTHER" id="PTHR43859:SF57">
    <property type="entry name" value="ACYL-ACTIVATING ENZYME 8-RELATED"/>
    <property type="match status" value="1"/>
</dbReference>
<feature type="domain" description="AMP-binding enzyme C-terminal" evidence="4">
    <location>
        <begin position="449"/>
        <end position="526"/>
    </location>
</feature>
<protein>
    <submittedName>
        <fullName evidence="5">Uncharacterized protein</fullName>
    </submittedName>
</protein>
<dbReference type="FunFam" id="3.30.300.30:FF:000008">
    <property type="entry name" value="2,3-dihydroxybenzoate-AMP ligase"/>
    <property type="match status" value="1"/>
</dbReference>
<evidence type="ECO:0000259" key="4">
    <source>
        <dbReference type="Pfam" id="PF13193"/>
    </source>
</evidence>
<evidence type="ECO:0000256" key="1">
    <source>
        <dbReference type="ARBA" id="ARBA00006432"/>
    </source>
</evidence>
<dbReference type="InterPro" id="IPR000873">
    <property type="entry name" value="AMP-dep_synth/lig_dom"/>
</dbReference>
<comment type="similarity">
    <text evidence="1">Belongs to the ATP-dependent AMP-binding enzyme family.</text>
</comment>
<dbReference type="InterPro" id="IPR025110">
    <property type="entry name" value="AMP-bd_C"/>
</dbReference>
<organism evidence="5 6">
    <name type="scientific">Taxus chinensis</name>
    <name type="common">Chinese yew</name>
    <name type="synonym">Taxus wallichiana var. chinensis</name>
    <dbReference type="NCBI Taxonomy" id="29808"/>
    <lineage>
        <taxon>Eukaryota</taxon>
        <taxon>Viridiplantae</taxon>
        <taxon>Streptophyta</taxon>
        <taxon>Embryophyta</taxon>
        <taxon>Tracheophyta</taxon>
        <taxon>Spermatophyta</taxon>
        <taxon>Pinopsida</taxon>
        <taxon>Pinidae</taxon>
        <taxon>Conifers II</taxon>
        <taxon>Cupressales</taxon>
        <taxon>Taxaceae</taxon>
        <taxon>Taxus</taxon>
    </lineage>
</organism>
<proteinExistence type="inferred from homology"/>
<dbReference type="GO" id="GO:0016874">
    <property type="term" value="F:ligase activity"/>
    <property type="evidence" value="ECO:0007669"/>
    <property type="project" value="UniProtKB-KW"/>
</dbReference>
<evidence type="ECO:0000256" key="2">
    <source>
        <dbReference type="ARBA" id="ARBA00022598"/>
    </source>
</evidence>
<dbReference type="PANTHER" id="PTHR43859">
    <property type="entry name" value="ACYL-ACTIVATING ENZYME"/>
    <property type="match status" value="1"/>
</dbReference>
<dbReference type="OMA" id="WEFNQIY"/>
<dbReference type="InterPro" id="IPR042099">
    <property type="entry name" value="ANL_N_sf"/>
</dbReference>
<dbReference type="SUPFAM" id="SSF56801">
    <property type="entry name" value="Acetyl-CoA synthetase-like"/>
    <property type="match status" value="1"/>
</dbReference>
<dbReference type="PROSITE" id="PS00455">
    <property type="entry name" value="AMP_BINDING"/>
    <property type="match status" value="1"/>
</dbReference>
<dbReference type="Gene3D" id="3.30.300.30">
    <property type="match status" value="1"/>
</dbReference>
<dbReference type="FunFam" id="3.40.50.12780:FF:000003">
    <property type="entry name" value="Long-chain-fatty-acid--CoA ligase FadD"/>
    <property type="match status" value="1"/>
</dbReference>
<dbReference type="AlphaFoldDB" id="A0AA38CQI5"/>
<comment type="caution">
    <text evidence="5">The sequence shown here is derived from an EMBL/GenBank/DDBJ whole genome shotgun (WGS) entry which is preliminary data.</text>
</comment>
<name>A0AA38CQI5_TAXCH</name>
<dbReference type="Gene3D" id="3.40.50.12780">
    <property type="entry name" value="N-terminal domain of ligase-like"/>
    <property type="match status" value="1"/>
</dbReference>
<accession>A0AA38CQI5</accession>
<dbReference type="EMBL" id="JAHRHJ020000008">
    <property type="protein sequence ID" value="KAH9304565.1"/>
    <property type="molecule type" value="Genomic_DNA"/>
</dbReference>
<dbReference type="InterPro" id="IPR045851">
    <property type="entry name" value="AMP-bd_C_sf"/>
</dbReference>
<dbReference type="Pfam" id="PF00501">
    <property type="entry name" value="AMP-binding"/>
    <property type="match status" value="1"/>
</dbReference>
<keyword evidence="6" id="KW-1185">Reference proteome</keyword>